<sequence>MQGQRSRDVLYYRCRFPNEYALANKVSHPRNVYLAERDLIPPLDTWLARAFSPHRLHDTITRMHAAQPDPAPAPEAEDAMRVITECDAKIARYREALEAGTDPKLIAQWTAETQADRAQALAWTRTPTGKHHLSKEDIHAMITSLGSIRDVLADAEPQDKADVYQNLGLRLTYDPGKQLVRAETQLDPHKLGIRSVSEGGLEPPRPIKGTSTSS</sequence>
<keyword evidence="3" id="KW-1185">Reference proteome</keyword>
<evidence type="ECO:0000313" key="3">
    <source>
        <dbReference type="Proteomes" id="UP000603227"/>
    </source>
</evidence>
<gene>
    <name evidence="2" type="ORF">GCM10017771_31990</name>
</gene>
<reference evidence="2" key="2">
    <citation type="submission" date="2020-09" db="EMBL/GenBank/DDBJ databases">
        <authorList>
            <person name="Sun Q."/>
            <person name="Zhou Y."/>
        </authorList>
    </citation>
    <scope>NUCLEOTIDE SEQUENCE</scope>
    <source>
        <strain evidence="2">CGMCC 4.7403</strain>
    </source>
</reference>
<evidence type="ECO:0000256" key="1">
    <source>
        <dbReference type="SAM" id="MobiDB-lite"/>
    </source>
</evidence>
<comment type="caution">
    <text evidence="2">The sequence shown here is derived from an EMBL/GenBank/DDBJ whole genome shotgun (WGS) entry which is preliminary data.</text>
</comment>
<feature type="region of interest" description="Disordered" evidence="1">
    <location>
        <begin position="184"/>
        <end position="214"/>
    </location>
</feature>
<accession>A0A919LAG7</accession>
<organism evidence="2 3">
    <name type="scientific">Streptomyces capitiformicae</name>
    <dbReference type="NCBI Taxonomy" id="2014920"/>
    <lineage>
        <taxon>Bacteria</taxon>
        <taxon>Bacillati</taxon>
        <taxon>Actinomycetota</taxon>
        <taxon>Actinomycetes</taxon>
        <taxon>Kitasatosporales</taxon>
        <taxon>Streptomycetaceae</taxon>
        <taxon>Streptomyces</taxon>
    </lineage>
</organism>
<proteinExistence type="predicted"/>
<dbReference type="EMBL" id="BNAT01000009">
    <property type="protein sequence ID" value="GHH88091.1"/>
    <property type="molecule type" value="Genomic_DNA"/>
</dbReference>
<reference evidence="2" key="1">
    <citation type="journal article" date="2014" name="Int. J. Syst. Evol. Microbiol.">
        <title>Complete genome sequence of Corynebacterium casei LMG S-19264T (=DSM 44701T), isolated from a smear-ripened cheese.</title>
        <authorList>
            <consortium name="US DOE Joint Genome Institute (JGI-PGF)"/>
            <person name="Walter F."/>
            <person name="Albersmeier A."/>
            <person name="Kalinowski J."/>
            <person name="Ruckert C."/>
        </authorList>
    </citation>
    <scope>NUCLEOTIDE SEQUENCE</scope>
    <source>
        <strain evidence="2">CGMCC 4.7403</strain>
    </source>
</reference>
<dbReference type="Proteomes" id="UP000603227">
    <property type="component" value="Unassembled WGS sequence"/>
</dbReference>
<protein>
    <submittedName>
        <fullName evidence="2">Uncharacterized protein</fullName>
    </submittedName>
</protein>
<evidence type="ECO:0000313" key="2">
    <source>
        <dbReference type="EMBL" id="GHH88091.1"/>
    </source>
</evidence>
<dbReference type="AlphaFoldDB" id="A0A919LAG7"/>
<name>A0A919LAG7_9ACTN</name>